<dbReference type="Proteomes" id="UP000095081">
    <property type="component" value="Unassembled WGS sequence"/>
</dbReference>
<evidence type="ECO:0000259" key="1">
    <source>
        <dbReference type="Pfam" id="PF07693"/>
    </source>
</evidence>
<dbReference type="InterPro" id="IPR027417">
    <property type="entry name" value="P-loop_NTPase"/>
</dbReference>
<evidence type="ECO:0000313" key="2">
    <source>
        <dbReference type="EMBL" id="OCW19776.1"/>
    </source>
</evidence>
<dbReference type="Pfam" id="PF07693">
    <property type="entry name" value="KAP_NTPase"/>
    <property type="match status" value="1"/>
</dbReference>
<dbReference type="SUPFAM" id="SSF52540">
    <property type="entry name" value="P-loop containing nucleoside triphosphate hydrolases"/>
    <property type="match status" value="1"/>
</dbReference>
<keyword evidence="3" id="KW-1185">Reference proteome</keyword>
<dbReference type="RefSeq" id="WP_065909453.1">
    <property type="nucleotide sequence ID" value="NZ_MAUE01000045.1"/>
</dbReference>
<organism evidence="2 3">
    <name type="scientific">Pseudomonas aylmerensis</name>
    <dbReference type="NCBI Taxonomy" id="1869229"/>
    <lineage>
        <taxon>Bacteria</taxon>
        <taxon>Pseudomonadati</taxon>
        <taxon>Pseudomonadota</taxon>
        <taxon>Gammaproteobacteria</taxon>
        <taxon>Pseudomonadales</taxon>
        <taxon>Pseudomonadaceae</taxon>
        <taxon>Pseudomonas</taxon>
    </lineage>
</organism>
<sequence length="475" mass="52832">MTDDNLPWALDKMSRKGVAKFLTQYLDANNDIKVLNINAAWGSGKTFFLKNWLHEQSEVRACVYFNAWETDFTGDAFVSLVAAIREQLSQSVGKTKTAKTLIGRFTKTASKTLVAATPALAKGIIKKFTGADIALISDAIEGDAIADAAEKAVEKLIESNKDTLNVVADFKKVFNELLLEVSKKSEINGKSLPVYIFIDELDRCRPTYAIELLERIKHLFDAENCRFVIATDTSQLSHSIRAVYGSGFGSDKYLKRFFDAEFSLRSGNFDEWVKANVNIEGPIPTEGVGAFSTTVDRHERLRSGMEIVEPDAEAILAGEFELDQCQIILLSLVKTFGTKLRELEKIVRQISAVHANAKGRAFLFFWAAYLVFLKDEAPEIYTAAIYGSHVTAHNDLKLRYPGAKLYFGAGSTSVHDIFFNYLELYRGGRRAAQQAQGRSSGNALGYVNVGLYMFGESFDHLSDYPKLVELAHSID</sequence>
<protein>
    <submittedName>
        <fullName evidence="2">P-loop ATPase</fullName>
    </submittedName>
</protein>
<reference evidence="2 3" key="1">
    <citation type="submission" date="2016-06" db="EMBL/GenBank/DDBJ databases">
        <title>Draft genome sequence of Pseudomonas sp. S1E40, a novel strain antagonistic activity to fungal plant pathogen.</title>
        <authorList>
            <person name="Tambong J.T."/>
            <person name="Tchagang C."/>
            <person name="Xu R."/>
        </authorList>
    </citation>
    <scope>NUCLEOTIDE SEQUENCE [LARGE SCALE GENOMIC DNA]</scope>
    <source>
        <strain evidence="2 3">S1E40</strain>
    </source>
</reference>
<evidence type="ECO:0000313" key="3">
    <source>
        <dbReference type="Proteomes" id="UP000095081"/>
    </source>
</evidence>
<proteinExistence type="predicted"/>
<dbReference type="Gene3D" id="3.40.50.300">
    <property type="entry name" value="P-loop containing nucleotide triphosphate hydrolases"/>
    <property type="match status" value="1"/>
</dbReference>
<dbReference type="InterPro" id="IPR011646">
    <property type="entry name" value="KAP_P-loop"/>
</dbReference>
<name>A0ABX2YR33_9PSED</name>
<dbReference type="EMBL" id="MAUE01000045">
    <property type="protein sequence ID" value="OCW19776.1"/>
    <property type="molecule type" value="Genomic_DNA"/>
</dbReference>
<feature type="domain" description="KAP NTPase" evidence="1">
    <location>
        <begin position="16"/>
        <end position="265"/>
    </location>
</feature>
<gene>
    <name evidence="2" type="ORF">BBG20_28475</name>
</gene>
<accession>A0ABX2YR33</accession>
<comment type="caution">
    <text evidence="2">The sequence shown here is derived from an EMBL/GenBank/DDBJ whole genome shotgun (WGS) entry which is preliminary data.</text>
</comment>